<dbReference type="PANTHER" id="PTHR13754:SF13">
    <property type="entry name" value="METALLO-BETA-LACTAMASE SUPERFAMILY PROTEIN (AFU_ORTHOLOGUE AFUA_3G07630)"/>
    <property type="match status" value="1"/>
</dbReference>
<dbReference type="SUPFAM" id="SSF56281">
    <property type="entry name" value="Metallo-hydrolase/oxidoreductase"/>
    <property type="match status" value="1"/>
</dbReference>
<evidence type="ECO:0000259" key="1">
    <source>
        <dbReference type="Pfam" id="PF00753"/>
    </source>
</evidence>
<dbReference type="OrthoDB" id="1470350at2759"/>
<dbReference type="PANTHER" id="PTHR13754">
    <property type="entry name" value="METALLO-BETA-LACTAMASE SUPERFAMILY PROTEIN"/>
    <property type="match status" value="1"/>
</dbReference>
<dbReference type="Gene3D" id="3.60.15.10">
    <property type="entry name" value="Ribonuclease Z/Hydroxyacylglutathione hydrolase-like"/>
    <property type="match status" value="1"/>
</dbReference>
<feature type="domain" description="Metallo-beta-lactamase" evidence="1">
    <location>
        <begin position="74"/>
        <end position="125"/>
    </location>
</feature>
<dbReference type="GO" id="GO:0016740">
    <property type="term" value="F:transferase activity"/>
    <property type="evidence" value="ECO:0007669"/>
    <property type="project" value="TreeGrafter"/>
</dbReference>
<dbReference type="AlphaFoldDB" id="A0A5N6U1P6"/>
<protein>
    <submittedName>
        <fullName evidence="2">Beta-lactamase-like protein</fullName>
    </submittedName>
</protein>
<evidence type="ECO:0000313" key="3">
    <source>
        <dbReference type="Proteomes" id="UP000325780"/>
    </source>
</evidence>
<name>A0A5N6U1P6_ASPAV</name>
<accession>A0A5N6U1P6</accession>
<sequence>MLAEIDDLEIHVIVNDELDPISPSVNPAVQVASSFMGIPLSPLDHDSERGGAQMEMRMENICCAAHGISLLLIATKGDKKHHFLFDAGPEGDVWERNSSRLRAEIGQIEHIALSHYHRDHSGGLTRAIELVNQKANRGKGVVVDVHPDRPAYRGVKADRPISLEADPSFEEMEASGGTLLKSNQPHTVLDDFFLVSGEIPRKTSYEDGIHGGLRFNDSIKQWEEDTLIMEERYVMCNLKGKGLVVFTGCGHAGVVNTCRDAVKLGNGSPLYCVVGGYHLADAADAKLSATMDDLKTLEPKVLLAGHCTGWRFKCLIARDLPNCLVPCFSGSKYTL</sequence>
<dbReference type="InterPro" id="IPR036866">
    <property type="entry name" value="RibonucZ/Hydroxyglut_hydro"/>
</dbReference>
<reference evidence="2 3" key="1">
    <citation type="submission" date="2019-04" db="EMBL/GenBank/DDBJ databases">
        <title>Friends and foes A comparative genomics study of 23 Aspergillus species from section Flavi.</title>
        <authorList>
            <consortium name="DOE Joint Genome Institute"/>
            <person name="Kjaerbolling I."/>
            <person name="Vesth T."/>
            <person name="Frisvad J.C."/>
            <person name="Nybo J.L."/>
            <person name="Theobald S."/>
            <person name="Kildgaard S."/>
            <person name="Isbrandt T."/>
            <person name="Kuo A."/>
            <person name="Sato A."/>
            <person name="Lyhne E.K."/>
            <person name="Kogle M.E."/>
            <person name="Wiebenga A."/>
            <person name="Kun R.S."/>
            <person name="Lubbers R.J."/>
            <person name="Makela M.R."/>
            <person name="Barry K."/>
            <person name="Chovatia M."/>
            <person name="Clum A."/>
            <person name="Daum C."/>
            <person name="Haridas S."/>
            <person name="He G."/>
            <person name="LaButti K."/>
            <person name="Lipzen A."/>
            <person name="Mondo S."/>
            <person name="Riley R."/>
            <person name="Salamov A."/>
            <person name="Simmons B.A."/>
            <person name="Magnuson J.K."/>
            <person name="Henrissat B."/>
            <person name="Mortensen U.H."/>
            <person name="Larsen T.O."/>
            <person name="Devries R.P."/>
            <person name="Grigoriev I.V."/>
            <person name="Machida M."/>
            <person name="Baker S.E."/>
            <person name="Andersen M.R."/>
        </authorList>
    </citation>
    <scope>NUCLEOTIDE SEQUENCE [LARGE SCALE GENOMIC DNA]</scope>
    <source>
        <strain evidence="2 3">IBT 18842</strain>
    </source>
</reference>
<evidence type="ECO:0000313" key="2">
    <source>
        <dbReference type="EMBL" id="KAE8152544.1"/>
    </source>
</evidence>
<dbReference type="Proteomes" id="UP000325780">
    <property type="component" value="Unassembled WGS sequence"/>
</dbReference>
<dbReference type="EMBL" id="ML742051">
    <property type="protein sequence ID" value="KAE8152544.1"/>
    <property type="molecule type" value="Genomic_DNA"/>
</dbReference>
<dbReference type="Pfam" id="PF00753">
    <property type="entry name" value="Lactamase_B"/>
    <property type="match status" value="1"/>
</dbReference>
<dbReference type="InterPro" id="IPR001279">
    <property type="entry name" value="Metallo-B-lactamas"/>
</dbReference>
<dbReference type="InterPro" id="IPR052926">
    <property type="entry name" value="Metallo-beta-lactamase_dom"/>
</dbReference>
<keyword evidence="3" id="KW-1185">Reference proteome</keyword>
<proteinExistence type="predicted"/>
<gene>
    <name evidence="2" type="ORF">BDV25DRAFT_170220</name>
</gene>
<organism evidence="2 3">
    <name type="scientific">Aspergillus avenaceus</name>
    <dbReference type="NCBI Taxonomy" id="36643"/>
    <lineage>
        <taxon>Eukaryota</taxon>
        <taxon>Fungi</taxon>
        <taxon>Dikarya</taxon>
        <taxon>Ascomycota</taxon>
        <taxon>Pezizomycotina</taxon>
        <taxon>Eurotiomycetes</taxon>
        <taxon>Eurotiomycetidae</taxon>
        <taxon>Eurotiales</taxon>
        <taxon>Aspergillaceae</taxon>
        <taxon>Aspergillus</taxon>
        <taxon>Aspergillus subgen. Circumdati</taxon>
    </lineage>
</organism>
<dbReference type="InterPro" id="IPR041712">
    <property type="entry name" value="DHPS-like_MBL-fold"/>
</dbReference>
<dbReference type="CDD" id="cd07713">
    <property type="entry name" value="DHPS-like_MBL-fold"/>
    <property type="match status" value="1"/>
</dbReference>